<evidence type="ECO:0000256" key="1">
    <source>
        <dbReference type="SAM" id="MobiDB-lite"/>
    </source>
</evidence>
<dbReference type="Pfam" id="PF01391">
    <property type="entry name" value="Collagen"/>
    <property type="match status" value="1"/>
</dbReference>
<dbReference type="PANTHER" id="PTHR24637">
    <property type="entry name" value="COLLAGEN"/>
    <property type="match status" value="1"/>
</dbReference>
<evidence type="ECO:0000313" key="3">
    <source>
        <dbReference type="EMBL" id="RSD26341.1"/>
    </source>
</evidence>
<reference evidence="3 4" key="1">
    <citation type="submission" date="2018-12" db="EMBL/GenBank/DDBJ databases">
        <title>Amycolatopsis eburnea sp. nov. actinomycete associate with arbuscular mycorrhiza fungal spore.</title>
        <authorList>
            <person name="Lumyong S."/>
            <person name="Chaiya L."/>
        </authorList>
    </citation>
    <scope>NUCLEOTIDE SEQUENCE [LARGE SCALE GENOMIC DNA]</scope>
    <source>
        <strain evidence="3 4">GLM-1</strain>
    </source>
</reference>
<sequence>MTGEIERGIVKPAAKEAREPRTQWLVYLGVTLVLGGLVWLAVIAFSQSGEIAALREDSRDGQGAIAQLAEQVRQLGGTPVVQPAPAGATGATGATGVPGLPGRDGKDGAPGQTPPCLTTPQQCVGADGKPGQNGTPGTPGTAGTPGVAGTPGKDGAPGTPGSDGKDGVSVTRQYFDRDDAGACHTYNDFSDGRTRVDQGAAGDAACPPSSPPPTETTPAVLPSALTNRRRE</sequence>
<dbReference type="Proteomes" id="UP000267081">
    <property type="component" value="Unassembled WGS sequence"/>
</dbReference>
<evidence type="ECO:0000313" key="4">
    <source>
        <dbReference type="Proteomes" id="UP000267081"/>
    </source>
</evidence>
<feature type="compositionally biased region" description="Low complexity" evidence="1">
    <location>
        <begin position="78"/>
        <end position="101"/>
    </location>
</feature>
<keyword evidence="2" id="KW-0472">Membrane</keyword>
<accession>A0A3R9FEQ8</accession>
<gene>
    <name evidence="3" type="ORF">EIY87_00310</name>
</gene>
<feature type="transmembrane region" description="Helical" evidence="2">
    <location>
        <begin position="24"/>
        <end position="45"/>
    </location>
</feature>
<keyword evidence="4" id="KW-1185">Reference proteome</keyword>
<dbReference type="PANTHER" id="PTHR24637:SF421">
    <property type="entry name" value="CUTICLE COLLAGEN DPY-2"/>
    <property type="match status" value="1"/>
</dbReference>
<name>A0A3R9FEQ8_9PSEU</name>
<feature type="region of interest" description="Disordered" evidence="1">
    <location>
        <begin position="78"/>
        <end position="231"/>
    </location>
</feature>
<comment type="caution">
    <text evidence="3">The sequence shown here is derived from an EMBL/GenBank/DDBJ whole genome shotgun (WGS) entry which is preliminary data.</text>
</comment>
<dbReference type="RefSeq" id="WP_125305598.1">
    <property type="nucleotide sequence ID" value="NZ_RSEC01000006.1"/>
</dbReference>
<evidence type="ECO:0000256" key="2">
    <source>
        <dbReference type="SAM" id="Phobius"/>
    </source>
</evidence>
<protein>
    <submittedName>
        <fullName evidence="3">Collagen-like protein</fullName>
    </submittedName>
</protein>
<dbReference type="InterPro" id="IPR008160">
    <property type="entry name" value="Collagen"/>
</dbReference>
<proteinExistence type="predicted"/>
<organism evidence="3 4">
    <name type="scientific">Amycolatopsis eburnea</name>
    <dbReference type="NCBI Taxonomy" id="2267691"/>
    <lineage>
        <taxon>Bacteria</taxon>
        <taxon>Bacillati</taxon>
        <taxon>Actinomycetota</taxon>
        <taxon>Actinomycetes</taxon>
        <taxon>Pseudonocardiales</taxon>
        <taxon>Pseudonocardiaceae</taxon>
        <taxon>Amycolatopsis</taxon>
    </lineage>
</organism>
<dbReference type="OrthoDB" id="10013812at2"/>
<keyword evidence="3" id="KW-0176">Collagen</keyword>
<keyword evidence="2" id="KW-0812">Transmembrane</keyword>
<keyword evidence="2" id="KW-1133">Transmembrane helix</keyword>
<dbReference type="AlphaFoldDB" id="A0A3R9FEQ8"/>
<feature type="compositionally biased region" description="Low complexity" evidence="1">
    <location>
        <begin position="129"/>
        <end position="151"/>
    </location>
</feature>
<dbReference type="EMBL" id="RSEC01000006">
    <property type="protein sequence ID" value="RSD26341.1"/>
    <property type="molecule type" value="Genomic_DNA"/>
</dbReference>